<dbReference type="AlphaFoldDB" id="A0A9W6SKR4"/>
<dbReference type="Pfam" id="PF13559">
    <property type="entry name" value="DUF4129"/>
    <property type="match status" value="1"/>
</dbReference>
<feature type="region of interest" description="Disordered" evidence="1">
    <location>
        <begin position="37"/>
        <end position="63"/>
    </location>
</feature>
<evidence type="ECO:0000256" key="2">
    <source>
        <dbReference type="SAM" id="Phobius"/>
    </source>
</evidence>
<evidence type="ECO:0000256" key="1">
    <source>
        <dbReference type="SAM" id="MobiDB-lite"/>
    </source>
</evidence>
<name>A0A9W6SKR4_9ACTN</name>
<keyword evidence="2" id="KW-0472">Membrane</keyword>
<keyword evidence="2" id="KW-1133">Transmembrane helix</keyword>
<dbReference type="RefSeq" id="WP_285661588.1">
    <property type="nucleotide sequence ID" value="NZ_BSTX01000001.1"/>
</dbReference>
<keyword evidence="5" id="KW-1185">Reference proteome</keyword>
<proteinExistence type="predicted"/>
<feature type="transmembrane region" description="Helical" evidence="2">
    <location>
        <begin position="74"/>
        <end position="98"/>
    </location>
</feature>
<protein>
    <recommendedName>
        <fullName evidence="3">Protein-glutamine gamma-glutamyltransferase-like C-terminal domain-containing protein</fullName>
    </recommendedName>
</protein>
<comment type="caution">
    <text evidence="4">The sequence shown here is derived from an EMBL/GenBank/DDBJ whole genome shotgun (WGS) entry which is preliminary data.</text>
</comment>
<dbReference type="EMBL" id="BSTX01000001">
    <property type="protein sequence ID" value="GLZ76406.1"/>
    <property type="molecule type" value="Genomic_DNA"/>
</dbReference>
<dbReference type="InterPro" id="IPR025403">
    <property type="entry name" value="TgpA-like_C"/>
</dbReference>
<gene>
    <name evidence="4" type="ORF">Afil01_12130</name>
</gene>
<accession>A0A9W6SKR4</accession>
<dbReference type="Proteomes" id="UP001165079">
    <property type="component" value="Unassembled WGS sequence"/>
</dbReference>
<reference evidence="4" key="1">
    <citation type="submission" date="2023-03" db="EMBL/GenBank/DDBJ databases">
        <title>Actinorhabdospora filicis NBRC 111898.</title>
        <authorList>
            <person name="Ichikawa N."/>
            <person name="Sato H."/>
            <person name="Tonouchi N."/>
        </authorList>
    </citation>
    <scope>NUCLEOTIDE SEQUENCE</scope>
    <source>
        <strain evidence="4">NBRC 111898</strain>
    </source>
</reference>
<evidence type="ECO:0000259" key="3">
    <source>
        <dbReference type="Pfam" id="PF13559"/>
    </source>
</evidence>
<evidence type="ECO:0000313" key="4">
    <source>
        <dbReference type="EMBL" id="GLZ76406.1"/>
    </source>
</evidence>
<organism evidence="4 5">
    <name type="scientific">Actinorhabdospora filicis</name>
    <dbReference type="NCBI Taxonomy" id="1785913"/>
    <lineage>
        <taxon>Bacteria</taxon>
        <taxon>Bacillati</taxon>
        <taxon>Actinomycetota</taxon>
        <taxon>Actinomycetes</taxon>
        <taxon>Micromonosporales</taxon>
        <taxon>Micromonosporaceae</taxon>
        <taxon>Actinorhabdospora</taxon>
    </lineage>
</organism>
<feature type="domain" description="Protein-glutamine gamma-glutamyltransferase-like C-terminal" evidence="3">
    <location>
        <begin position="153"/>
        <end position="221"/>
    </location>
</feature>
<evidence type="ECO:0000313" key="5">
    <source>
        <dbReference type="Proteomes" id="UP001165079"/>
    </source>
</evidence>
<keyword evidence="2" id="KW-0812">Transmembrane</keyword>
<sequence length="235" mass="25435">MTHLRRWLPLLTVSTLLLLIAATASIVDLRGTDVQPPDFRDMMSPTGSESPSSTPTHSLSPVPKTGAEEGIHPFLIVLASLAALIIVALFAFLITLLIRGLISNVKNRSIPDVVYDEQAAELAPELEEVRQAVRASLADIDEGGDPRRAVIACWLSLEKAAARAGVERLASETSTELVHRVLAAHRINPRALDRLASLYRDARYAPHDVTDSMRADARQALVELDAQLTTTGVPA</sequence>
<feature type="compositionally biased region" description="Low complexity" evidence="1">
    <location>
        <begin position="44"/>
        <end position="63"/>
    </location>
</feature>